<proteinExistence type="predicted"/>
<organism evidence="2 3">
    <name type="scientific">Aquirufa avitistagni</name>
    <dbReference type="NCBI Taxonomy" id="3104728"/>
    <lineage>
        <taxon>Bacteria</taxon>
        <taxon>Pseudomonadati</taxon>
        <taxon>Bacteroidota</taxon>
        <taxon>Cytophagia</taxon>
        <taxon>Cytophagales</taxon>
        <taxon>Flectobacillaceae</taxon>
        <taxon>Aquirufa</taxon>
    </lineage>
</organism>
<feature type="signal peptide" evidence="1">
    <location>
        <begin position="1"/>
        <end position="19"/>
    </location>
</feature>
<accession>A0ABW6DC37</accession>
<evidence type="ECO:0000313" key="3">
    <source>
        <dbReference type="Proteomes" id="UP001598138"/>
    </source>
</evidence>
<keyword evidence="1" id="KW-0732">Signal</keyword>
<reference evidence="2 3" key="1">
    <citation type="submission" date="2024-03" db="EMBL/GenBank/DDBJ databases">
        <title>Aquirufa genome sequencing.</title>
        <authorList>
            <person name="Pitt A."/>
            <person name="Hahn M.W."/>
        </authorList>
    </citation>
    <scope>NUCLEOTIDE SEQUENCE [LARGE SCALE GENOMIC DNA]</scope>
    <source>
        <strain evidence="2 3">OSTEICH-129V</strain>
    </source>
</reference>
<feature type="chain" id="PRO_5045852064" evidence="1">
    <location>
        <begin position="20"/>
        <end position="257"/>
    </location>
</feature>
<dbReference type="EMBL" id="JBBKXZ010000002">
    <property type="protein sequence ID" value="MFD3394454.1"/>
    <property type="molecule type" value="Genomic_DNA"/>
</dbReference>
<evidence type="ECO:0000313" key="2">
    <source>
        <dbReference type="EMBL" id="MFD3394454.1"/>
    </source>
</evidence>
<protein>
    <submittedName>
        <fullName evidence="2">Uncharacterized protein</fullName>
    </submittedName>
</protein>
<evidence type="ECO:0000256" key="1">
    <source>
        <dbReference type="SAM" id="SignalP"/>
    </source>
</evidence>
<dbReference type="Proteomes" id="UP001598138">
    <property type="component" value="Unassembled WGS sequence"/>
</dbReference>
<gene>
    <name evidence="2" type="ORF">U0R10_07475</name>
</gene>
<keyword evidence="3" id="KW-1185">Reference proteome</keyword>
<name>A0ABW6DC37_9BACT</name>
<dbReference type="RefSeq" id="WP_377983336.1">
    <property type="nucleotide sequence ID" value="NZ_JBBKXZ010000002.1"/>
</dbReference>
<comment type="caution">
    <text evidence="2">The sequence shown here is derived from an EMBL/GenBank/DDBJ whole genome shotgun (WGS) entry which is preliminary data.</text>
</comment>
<sequence length="257" mass="29707">MKKLIITTCLLMSVFFTFAQTSAKQTFYLVNYYKSDRGKTAEYISLIKTYASKIWKEKIKQGDVASYTLYSVLTSSGDPNYDLVSIQSASSINDFSKTNTADFMKKAFPGMDEKTLSGMANMYTSLRVPVKTEIYSNITALRGEGDYMEVNFMKSLPGKEGEYERQEKEVYQPIHQEFIKNGNRTGWYFNRLIVPVADGSEYNYVTGNLFKDWDKSYSITMEEYLSTYKRLFPKTPLPEAARTMVRTDVWKIEVREK</sequence>